<proteinExistence type="predicted"/>
<dbReference type="Proteomes" id="UP001595979">
    <property type="component" value="Unassembled WGS sequence"/>
</dbReference>
<accession>A0ABW1DIN5</accession>
<organism evidence="2 3">
    <name type="scientific">Deinococcus petrolearius</name>
    <dbReference type="NCBI Taxonomy" id="1751295"/>
    <lineage>
        <taxon>Bacteria</taxon>
        <taxon>Thermotogati</taxon>
        <taxon>Deinococcota</taxon>
        <taxon>Deinococci</taxon>
        <taxon>Deinococcales</taxon>
        <taxon>Deinococcaceae</taxon>
        <taxon>Deinococcus</taxon>
    </lineage>
</organism>
<comment type="caution">
    <text evidence="2">The sequence shown here is derived from an EMBL/GenBank/DDBJ whole genome shotgun (WGS) entry which is preliminary data.</text>
</comment>
<dbReference type="RefSeq" id="WP_380048513.1">
    <property type="nucleotide sequence ID" value="NZ_JBHSOH010000007.1"/>
</dbReference>
<reference evidence="3" key="1">
    <citation type="journal article" date="2019" name="Int. J. Syst. Evol. Microbiol.">
        <title>The Global Catalogue of Microorganisms (GCM) 10K type strain sequencing project: providing services to taxonomists for standard genome sequencing and annotation.</title>
        <authorList>
            <consortium name="The Broad Institute Genomics Platform"/>
            <consortium name="The Broad Institute Genome Sequencing Center for Infectious Disease"/>
            <person name="Wu L."/>
            <person name="Ma J."/>
        </authorList>
    </citation>
    <scope>NUCLEOTIDE SEQUENCE [LARGE SCALE GENOMIC DNA]</scope>
    <source>
        <strain evidence="3">CGMCC 1.15053</strain>
    </source>
</reference>
<keyword evidence="3" id="KW-1185">Reference proteome</keyword>
<evidence type="ECO:0000313" key="2">
    <source>
        <dbReference type="EMBL" id="MFC5848450.1"/>
    </source>
</evidence>
<feature type="region of interest" description="Disordered" evidence="1">
    <location>
        <begin position="1"/>
        <end position="90"/>
    </location>
</feature>
<feature type="compositionally biased region" description="Basic and acidic residues" evidence="1">
    <location>
        <begin position="22"/>
        <end position="41"/>
    </location>
</feature>
<evidence type="ECO:0000313" key="3">
    <source>
        <dbReference type="Proteomes" id="UP001595979"/>
    </source>
</evidence>
<sequence length="90" mass="9088">MTSDGTTATGGLTGITADTPEQEAKAEREGIDSILTTRDEVLGADGTPVKETANLGEARHASEAEVIKEADTAGERGLVTRAGVTGTSDG</sequence>
<evidence type="ECO:0000256" key="1">
    <source>
        <dbReference type="SAM" id="MobiDB-lite"/>
    </source>
</evidence>
<name>A0ABW1DIN5_9DEIO</name>
<dbReference type="EMBL" id="JBHSOH010000007">
    <property type="protein sequence ID" value="MFC5848450.1"/>
    <property type="molecule type" value="Genomic_DNA"/>
</dbReference>
<feature type="compositionally biased region" description="Basic and acidic residues" evidence="1">
    <location>
        <begin position="57"/>
        <end position="74"/>
    </location>
</feature>
<gene>
    <name evidence="2" type="ORF">ACFPQ6_09020</name>
</gene>
<protein>
    <submittedName>
        <fullName evidence="2">Uncharacterized protein</fullName>
    </submittedName>
</protein>
<feature type="compositionally biased region" description="Low complexity" evidence="1">
    <location>
        <begin position="1"/>
        <end position="19"/>
    </location>
</feature>